<evidence type="ECO:0000313" key="1">
    <source>
        <dbReference type="EMBL" id="OLY77783.1"/>
    </source>
</evidence>
<dbReference type="EMBL" id="LSSL01007673">
    <property type="protein sequence ID" value="OLY77783.1"/>
    <property type="molecule type" value="Genomic_DNA"/>
</dbReference>
<evidence type="ECO:0000313" key="2">
    <source>
        <dbReference type="Proteomes" id="UP000187455"/>
    </source>
</evidence>
<sequence length="214" mass="23816">MGSTQGSQQTPECCPEDIKMSSELYRKGKIYANSSALGEAYVTTTARAEESISLQYEIMDVDGNNIEASAPEPAILEIQTDFMEWSLILSSDPRIGYLYGFQHSGGPESGQRMDKHDASHKNVEIYTKVSGSGDIFNIANFGAENEQALKEIDIEDQRSLLEAQDLGTHAVDCILSKEQRVKRRSNHSSIKQSFIDWRISYKITTPISATQIIN</sequence>
<organism evidence="1 2">
    <name type="scientific">Smittium mucronatum</name>
    <dbReference type="NCBI Taxonomy" id="133383"/>
    <lineage>
        <taxon>Eukaryota</taxon>
        <taxon>Fungi</taxon>
        <taxon>Fungi incertae sedis</taxon>
        <taxon>Zoopagomycota</taxon>
        <taxon>Kickxellomycotina</taxon>
        <taxon>Harpellomycetes</taxon>
        <taxon>Harpellales</taxon>
        <taxon>Legeriomycetaceae</taxon>
        <taxon>Smittium</taxon>
    </lineage>
</organism>
<reference evidence="1 2" key="1">
    <citation type="journal article" date="2016" name="Mol. Biol. Evol.">
        <title>Genome-Wide Survey of Gut Fungi (Harpellales) Reveals the First Horizontally Transferred Ubiquitin Gene from a Mosquito Host.</title>
        <authorList>
            <person name="Wang Y."/>
            <person name="White M.M."/>
            <person name="Kvist S."/>
            <person name="Moncalvo J.M."/>
        </authorList>
    </citation>
    <scope>NUCLEOTIDE SEQUENCE [LARGE SCALE GENOMIC DNA]</scope>
    <source>
        <strain evidence="1 2">ALG-7-W6</strain>
    </source>
</reference>
<dbReference type="AlphaFoldDB" id="A0A1R0GLK1"/>
<name>A0A1R0GLK1_9FUNG</name>
<proteinExistence type="predicted"/>
<dbReference type="Proteomes" id="UP000187455">
    <property type="component" value="Unassembled WGS sequence"/>
</dbReference>
<keyword evidence="2" id="KW-1185">Reference proteome</keyword>
<protein>
    <submittedName>
        <fullName evidence="1">Uncharacterized protein</fullName>
    </submittedName>
</protein>
<dbReference type="STRING" id="133383.A0A1R0GLK1"/>
<gene>
    <name evidence="1" type="ORF">AYI68_g8181</name>
</gene>
<comment type="caution">
    <text evidence="1">The sequence shown here is derived from an EMBL/GenBank/DDBJ whole genome shotgun (WGS) entry which is preliminary data.</text>
</comment>
<accession>A0A1R0GLK1</accession>